<protein>
    <submittedName>
        <fullName evidence="2">Uncharacterized protein</fullName>
    </submittedName>
</protein>
<comment type="caution">
    <text evidence="2">The sequence shown here is derived from an EMBL/GenBank/DDBJ whole genome shotgun (WGS) entry which is preliminary data.</text>
</comment>
<organism evidence="2 3">
    <name type="scientific">Colletotrichum asianum</name>
    <dbReference type="NCBI Taxonomy" id="702518"/>
    <lineage>
        <taxon>Eukaryota</taxon>
        <taxon>Fungi</taxon>
        <taxon>Dikarya</taxon>
        <taxon>Ascomycota</taxon>
        <taxon>Pezizomycotina</taxon>
        <taxon>Sordariomycetes</taxon>
        <taxon>Hypocreomycetidae</taxon>
        <taxon>Glomerellales</taxon>
        <taxon>Glomerellaceae</taxon>
        <taxon>Colletotrichum</taxon>
        <taxon>Colletotrichum gloeosporioides species complex</taxon>
    </lineage>
</organism>
<reference evidence="2 3" key="1">
    <citation type="submission" date="2019-12" db="EMBL/GenBank/DDBJ databases">
        <title>A genome sequence resource for the geographically widespread anthracnose pathogen Colletotrichum asianum.</title>
        <authorList>
            <person name="Meng Y."/>
        </authorList>
    </citation>
    <scope>NUCLEOTIDE SEQUENCE [LARGE SCALE GENOMIC DNA]</scope>
    <source>
        <strain evidence="2 3">ICMP 18580</strain>
    </source>
</reference>
<evidence type="ECO:0000313" key="2">
    <source>
        <dbReference type="EMBL" id="KAF0324825.1"/>
    </source>
</evidence>
<dbReference type="EMBL" id="WOWK01000041">
    <property type="protein sequence ID" value="KAF0324825.1"/>
    <property type="molecule type" value="Genomic_DNA"/>
</dbReference>
<dbReference type="AlphaFoldDB" id="A0A8H3WEE5"/>
<feature type="compositionally biased region" description="Basic and acidic residues" evidence="1">
    <location>
        <begin position="54"/>
        <end position="78"/>
    </location>
</feature>
<accession>A0A8H3WEE5</accession>
<feature type="non-terminal residue" evidence="2">
    <location>
        <position position="1"/>
    </location>
</feature>
<sequence length="320" mass="35495">WEGGLCGEDCIRDIRQSVLSFWSVRRPLSAVPPHGFFSVICGRGMDGVPTRADGGIRQEGKEAKNSTAKKDMTWDKSKNAACRPRLRSLSPLRSMTPFPLTPASLWHCLGAHVGTLETLLNLQFHSRRSSDEHATTYQAQVRSTYCTHATSNQPVDKEGQSVRLNGRWWVVTLGDGRRRNNNTRCCFIPRGVGLVQHAAAILPLGGRGTRKPCTDRHRLLICDCWPNGLMVGGMMGREGPGLPPIQCAGSMRKCLGIHHHFGVLAVHRNICSVFFPMNKQCSPSAECKLLYFPAKHRVESLSPVDVLKCSRHRIPAISNR</sequence>
<keyword evidence="3" id="KW-1185">Reference proteome</keyword>
<feature type="region of interest" description="Disordered" evidence="1">
    <location>
        <begin position="52"/>
        <end position="78"/>
    </location>
</feature>
<gene>
    <name evidence="2" type="ORF">GQ607_007996</name>
</gene>
<name>A0A8H3WEE5_9PEZI</name>
<dbReference type="Proteomes" id="UP000434172">
    <property type="component" value="Unassembled WGS sequence"/>
</dbReference>
<proteinExistence type="predicted"/>
<evidence type="ECO:0000313" key="3">
    <source>
        <dbReference type="Proteomes" id="UP000434172"/>
    </source>
</evidence>
<evidence type="ECO:0000256" key="1">
    <source>
        <dbReference type="SAM" id="MobiDB-lite"/>
    </source>
</evidence>